<dbReference type="EMBL" id="AKIJ01000001">
    <property type="protein sequence ID" value="KFG27485.1"/>
    <property type="molecule type" value="Genomic_DNA"/>
</dbReference>
<accession>A0A086J5R7</accession>
<name>H8ZFY4_NEMA1</name>
<gene>
    <name evidence="3" type="ORF">NERG_02505</name>
    <name evidence="4" type="ORF">NESG_00565</name>
</gene>
<keyword evidence="5" id="KW-1185">Reference proteome</keyword>
<evidence type="ECO:0000313" key="4">
    <source>
        <dbReference type="EMBL" id="KFG27485.1"/>
    </source>
</evidence>
<reference evidence="3" key="1">
    <citation type="submission" date="2011-03" db="EMBL/GenBank/DDBJ databases">
        <title>The Genome Sequence of Nematocida sp1 strain ERTm2.</title>
        <authorList>
            <consortium name="The Broad Institute Genome Sequencing Platform"/>
            <consortium name="The Broad Institute Genome Sequencing Center for Infectious Disease"/>
            <person name="Cuomo C."/>
            <person name="Troemel E."/>
            <person name="Young S.K."/>
            <person name="Zeng Q."/>
            <person name="Gargeya S."/>
            <person name="Fitzgerald M."/>
            <person name="Haas B."/>
            <person name="Abouelleil A."/>
            <person name="Alvarado L."/>
            <person name="Arachchi H.M."/>
            <person name="Berlin A."/>
            <person name="Brown A."/>
            <person name="Chapman S.B."/>
            <person name="Chen Z."/>
            <person name="Dunbar C."/>
            <person name="Freedman E."/>
            <person name="Gearin G."/>
            <person name="Gellesch M."/>
            <person name="Goldberg J."/>
            <person name="Griggs A."/>
            <person name="Gujja S."/>
            <person name="Heilman E.R."/>
            <person name="Heiman D."/>
            <person name="Howarth C."/>
            <person name="Larson L."/>
            <person name="Lui A."/>
            <person name="MacDonald P.J.P."/>
            <person name="Mehta T."/>
            <person name="Montmayeur A."/>
            <person name="Murphy C."/>
            <person name="Neiman D."/>
            <person name="Pearson M."/>
            <person name="Priest M."/>
            <person name="Roberts A."/>
            <person name="Saif S."/>
            <person name="Shea T."/>
            <person name="Shenoy N."/>
            <person name="Sisk P."/>
            <person name="Stolte C."/>
            <person name="Sykes S."/>
            <person name="White J."/>
            <person name="Yandava C."/>
            <person name="Wortman J."/>
            <person name="Nusbaum C."/>
            <person name="Birren B."/>
        </authorList>
    </citation>
    <scope>NUCLEOTIDE SEQUENCE</scope>
    <source>
        <strain evidence="3">ERTm2</strain>
    </source>
</reference>
<dbReference type="Proteomes" id="UP000005622">
    <property type="component" value="Unassembled WGS sequence"/>
</dbReference>
<evidence type="ECO:0000313" key="5">
    <source>
        <dbReference type="Proteomes" id="UP000054524"/>
    </source>
</evidence>
<sequence>MSRAKPLSMEEKTKRVLSLLQEKDDVFNMKDLEKICQKEKGVVPQSMKEVLDILISERKAKEKKVGATKYYWSFRSDLKLHKEAEVRKLIDENASLSKNKEILADELSTLKENRSSPEREEMIKQLEEKKKELESVNQTVAVMSENDPAKIDSLKEELSNVQKDLDEWAEAFNALQHHIRQSFNLSHSMFTEAFGISQADMDKIDEL</sequence>
<dbReference type="HOGENOM" id="CLU_080628_3_1_1"/>
<feature type="domain" description="Mnd1 HTH" evidence="2">
    <location>
        <begin position="16"/>
        <end position="75"/>
    </location>
</feature>
<dbReference type="AlphaFoldDB" id="H8ZFY4"/>
<dbReference type="STRING" id="944018.H8ZFY4"/>
<dbReference type="EMBL" id="JH604642">
    <property type="protein sequence ID" value="EHY64428.1"/>
    <property type="molecule type" value="Genomic_DNA"/>
</dbReference>
<organism evidence="3">
    <name type="scientific">Nematocida ausubeli (strain ATCC PRA-371 / ERTm2)</name>
    <name type="common">Nematode killer fungus</name>
    <dbReference type="NCBI Taxonomy" id="1913371"/>
    <lineage>
        <taxon>Eukaryota</taxon>
        <taxon>Fungi</taxon>
        <taxon>Fungi incertae sedis</taxon>
        <taxon>Microsporidia</taxon>
        <taxon>Nematocida</taxon>
    </lineage>
</organism>
<protein>
    <recommendedName>
        <fullName evidence="2">Mnd1 HTH domain-containing protein</fullName>
    </recommendedName>
</protein>
<feature type="coiled-coil region" evidence="1">
    <location>
        <begin position="86"/>
        <end position="171"/>
    </location>
</feature>
<reference evidence="4 5" key="3">
    <citation type="journal article" date="2014" name="Genome Announc.">
        <title>Genome Sequence of the Microsporidian Species Nematocida sp1 Strain ERTm6 (ATCC PRA-372).</title>
        <authorList>
            <person name="Bakowski M.A."/>
            <person name="Priest M."/>
            <person name="Young S."/>
            <person name="Cuomo C.A."/>
            <person name="Troemel E.R."/>
        </authorList>
    </citation>
    <scope>NUCLEOTIDE SEQUENCE [LARGE SCALE GENOMIC DNA]</scope>
    <source>
        <strain evidence="4 5">ERTm6</strain>
    </source>
</reference>
<evidence type="ECO:0000313" key="3">
    <source>
        <dbReference type="EMBL" id="EHY64428.1"/>
    </source>
</evidence>
<evidence type="ECO:0000256" key="1">
    <source>
        <dbReference type="SAM" id="Coils"/>
    </source>
</evidence>
<dbReference type="Proteomes" id="UP000054524">
    <property type="component" value="Unassembled WGS sequence"/>
</dbReference>
<dbReference type="Pfam" id="PF03962">
    <property type="entry name" value="Mnd1"/>
    <property type="match status" value="1"/>
</dbReference>
<proteinExistence type="predicted"/>
<evidence type="ECO:0000259" key="2">
    <source>
        <dbReference type="Pfam" id="PF03962"/>
    </source>
</evidence>
<keyword evidence="1" id="KW-0175">Coiled coil</keyword>
<dbReference type="InterPro" id="IPR040453">
    <property type="entry name" value="Mnd1_HTH"/>
</dbReference>
<accession>H8ZFY4</accession>
<reference evidence="4" key="2">
    <citation type="submission" date="2012-10" db="EMBL/GenBank/DDBJ databases">
        <authorList>
            <consortium name="The Broad Institute Genome Sequencing Platform"/>
            <consortium name="The Broad Institute Genome Sequencing Center for Infectious Disease"/>
            <person name="Cuomo C."/>
            <person name="Troemel E."/>
            <person name="Walker B."/>
            <person name="Young S.K."/>
            <person name="Zeng Q."/>
            <person name="Gargeya S."/>
            <person name="Fitzgerald M."/>
            <person name="Haas B."/>
            <person name="Abouelleil A."/>
            <person name="Alvarado L."/>
            <person name="Arachchi H.M."/>
            <person name="Berlin A.M."/>
            <person name="Chapman S.B."/>
            <person name="Goldberg J."/>
            <person name="Griggs A."/>
            <person name="Gujja S."/>
            <person name="Hansen M."/>
            <person name="Howarth C."/>
            <person name="Imamovic A."/>
            <person name="Larimer J."/>
            <person name="McCowan C."/>
            <person name="Murphy C."/>
            <person name="Neiman D."/>
            <person name="Pearson M."/>
            <person name="Priest M."/>
            <person name="Roberts A."/>
            <person name="Saif S."/>
            <person name="Shea T."/>
            <person name="Sisk P."/>
            <person name="Sykes S."/>
            <person name="Wortman J."/>
            <person name="Nusbaum C."/>
            <person name="Birren B."/>
        </authorList>
    </citation>
    <scope>NUCLEOTIDE SEQUENCE</scope>
    <source>
        <strain evidence="4">ERTm6</strain>
    </source>
</reference>